<evidence type="ECO:0000256" key="7">
    <source>
        <dbReference type="ARBA" id="ARBA00023136"/>
    </source>
</evidence>
<evidence type="ECO:0000259" key="8">
    <source>
        <dbReference type="PROSITE" id="PS50893"/>
    </source>
</evidence>
<comment type="similarity">
    <text evidence="2">Belongs to the ABC transporter superfamily.</text>
</comment>
<dbReference type="GO" id="GO:0016887">
    <property type="term" value="F:ATP hydrolysis activity"/>
    <property type="evidence" value="ECO:0007669"/>
    <property type="project" value="InterPro"/>
</dbReference>
<keyword evidence="3" id="KW-0813">Transport</keyword>
<keyword evidence="6 9" id="KW-0067">ATP-binding</keyword>
<keyword evidence="10" id="KW-1185">Reference proteome</keyword>
<dbReference type="InterPro" id="IPR027417">
    <property type="entry name" value="P-loop_NTPase"/>
</dbReference>
<dbReference type="InterPro" id="IPR003593">
    <property type="entry name" value="AAA+_ATPase"/>
</dbReference>
<feature type="domain" description="ABC transporter" evidence="8">
    <location>
        <begin position="12"/>
        <end position="257"/>
    </location>
</feature>
<dbReference type="Proteomes" id="UP000562984">
    <property type="component" value="Unassembled WGS sequence"/>
</dbReference>
<name>A0A849A764_9ACTN</name>
<sequence length="276" mass="28924">MNGQDPTDGPLLQVRDLTVLAGRQPLVQDVSFELAAGERVGLIGASGSGKSVTCMAIAGLLADGLTAGGSVQLTGTGELLTRSERGWAEVRGSRVGMVFQEPMTALNPTMRVGRQVAEAMRLHGTDRSTANRAAVDLLAAVDLPDPDRLATAYPHQLSGGQRQRVVLAMAMANQPDLLICDEPTTALDVTVQAKVLQLIDDRAAAAGSAVLFISHDLAVVASLCDRLLVMYQGRVVEHGSVVEVLTAPRHPHTRQLLADSELAPADGAAEADAGDR</sequence>
<dbReference type="InterPro" id="IPR050388">
    <property type="entry name" value="ABC_Ni/Peptide_Import"/>
</dbReference>
<evidence type="ECO:0000256" key="3">
    <source>
        <dbReference type="ARBA" id="ARBA00022448"/>
    </source>
</evidence>
<evidence type="ECO:0000256" key="1">
    <source>
        <dbReference type="ARBA" id="ARBA00004202"/>
    </source>
</evidence>
<dbReference type="PROSITE" id="PS00211">
    <property type="entry name" value="ABC_TRANSPORTER_1"/>
    <property type="match status" value="1"/>
</dbReference>
<dbReference type="PANTHER" id="PTHR43297">
    <property type="entry name" value="OLIGOPEPTIDE TRANSPORT ATP-BINDING PROTEIN APPD"/>
    <property type="match status" value="1"/>
</dbReference>
<evidence type="ECO:0000313" key="10">
    <source>
        <dbReference type="Proteomes" id="UP000562984"/>
    </source>
</evidence>
<dbReference type="Gene3D" id="3.40.50.300">
    <property type="entry name" value="P-loop containing nucleotide triphosphate hydrolases"/>
    <property type="match status" value="1"/>
</dbReference>
<dbReference type="GO" id="GO:0005886">
    <property type="term" value="C:plasma membrane"/>
    <property type="evidence" value="ECO:0007669"/>
    <property type="project" value="UniProtKB-SubCell"/>
</dbReference>
<keyword evidence="7" id="KW-0472">Membrane</keyword>
<evidence type="ECO:0000256" key="5">
    <source>
        <dbReference type="ARBA" id="ARBA00022741"/>
    </source>
</evidence>
<comment type="caution">
    <text evidence="9">The sequence shown here is derived from an EMBL/GenBank/DDBJ whole genome shotgun (WGS) entry which is preliminary data.</text>
</comment>
<dbReference type="PROSITE" id="PS50893">
    <property type="entry name" value="ABC_TRANSPORTER_2"/>
    <property type="match status" value="1"/>
</dbReference>
<protein>
    <submittedName>
        <fullName evidence="9">ABC transporter ATP-binding protein</fullName>
    </submittedName>
</protein>
<accession>A0A849A764</accession>
<reference evidence="9 10" key="1">
    <citation type="submission" date="2020-05" db="EMBL/GenBank/DDBJ databases">
        <title>Nakamurella sp. DB0629 isolated from air conditioner.</title>
        <authorList>
            <person name="Kim D.H."/>
            <person name="Kim D.-U."/>
        </authorList>
    </citation>
    <scope>NUCLEOTIDE SEQUENCE [LARGE SCALE GENOMIC DNA]</scope>
    <source>
        <strain evidence="9 10">DB0629</strain>
    </source>
</reference>
<dbReference type="AlphaFoldDB" id="A0A849A764"/>
<evidence type="ECO:0000256" key="4">
    <source>
        <dbReference type="ARBA" id="ARBA00022475"/>
    </source>
</evidence>
<dbReference type="GO" id="GO:0005524">
    <property type="term" value="F:ATP binding"/>
    <property type="evidence" value="ECO:0007669"/>
    <property type="project" value="UniProtKB-KW"/>
</dbReference>
<dbReference type="Pfam" id="PF00005">
    <property type="entry name" value="ABC_tran"/>
    <property type="match status" value="1"/>
</dbReference>
<organism evidence="9 10">
    <name type="scientific">Nakamurella aerolata</name>
    <dbReference type="NCBI Taxonomy" id="1656892"/>
    <lineage>
        <taxon>Bacteria</taxon>
        <taxon>Bacillati</taxon>
        <taxon>Actinomycetota</taxon>
        <taxon>Actinomycetes</taxon>
        <taxon>Nakamurellales</taxon>
        <taxon>Nakamurellaceae</taxon>
        <taxon>Nakamurella</taxon>
    </lineage>
</organism>
<dbReference type="CDD" id="cd03257">
    <property type="entry name" value="ABC_NikE_OppD_transporters"/>
    <property type="match status" value="1"/>
</dbReference>
<dbReference type="InterPro" id="IPR017871">
    <property type="entry name" value="ABC_transporter-like_CS"/>
</dbReference>
<evidence type="ECO:0000256" key="6">
    <source>
        <dbReference type="ARBA" id="ARBA00022840"/>
    </source>
</evidence>
<dbReference type="SUPFAM" id="SSF52540">
    <property type="entry name" value="P-loop containing nucleoside triphosphate hydrolases"/>
    <property type="match status" value="1"/>
</dbReference>
<dbReference type="EMBL" id="JABEND010000001">
    <property type="protein sequence ID" value="NNG34340.1"/>
    <property type="molecule type" value="Genomic_DNA"/>
</dbReference>
<dbReference type="PANTHER" id="PTHR43297:SF2">
    <property type="entry name" value="DIPEPTIDE TRANSPORT ATP-BINDING PROTEIN DPPD"/>
    <property type="match status" value="1"/>
</dbReference>
<evidence type="ECO:0000256" key="2">
    <source>
        <dbReference type="ARBA" id="ARBA00005417"/>
    </source>
</evidence>
<evidence type="ECO:0000313" key="9">
    <source>
        <dbReference type="EMBL" id="NNG34340.1"/>
    </source>
</evidence>
<dbReference type="RefSeq" id="WP_171197995.1">
    <property type="nucleotide sequence ID" value="NZ_JABEND010000001.1"/>
</dbReference>
<dbReference type="InterPro" id="IPR003439">
    <property type="entry name" value="ABC_transporter-like_ATP-bd"/>
</dbReference>
<keyword evidence="4" id="KW-1003">Cell membrane</keyword>
<dbReference type="SMART" id="SM00382">
    <property type="entry name" value="AAA"/>
    <property type="match status" value="1"/>
</dbReference>
<keyword evidence="5" id="KW-0547">Nucleotide-binding</keyword>
<comment type="subcellular location">
    <subcellularLocation>
        <location evidence="1">Cell membrane</location>
        <topology evidence="1">Peripheral membrane protein</topology>
    </subcellularLocation>
</comment>
<proteinExistence type="inferred from homology"/>
<gene>
    <name evidence="9" type="ORF">HKD39_01100</name>
</gene>